<feature type="site" description="Increases nucleophilicity of active site Cys" evidence="7">
    <location>
        <position position="446"/>
    </location>
</feature>
<evidence type="ECO:0000259" key="9">
    <source>
        <dbReference type="Pfam" id="PF00155"/>
    </source>
</evidence>
<evidence type="ECO:0000256" key="3">
    <source>
        <dbReference type="ARBA" id="ARBA00022741"/>
    </source>
</evidence>
<comment type="cofactor">
    <cofactor evidence="1 7">
        <name>Mg(2+)</name>
        <dbReference type="ChEBI" id="CHEBI:18420"/>
    </cofactor>
</comment>
<dbReference type="Proteomes" id="UP001500390">
    <property type="component" value="Unassembled WGS sequence"/>
</dbReference>
<keyword evidence="2 7" id="KW-0436">Ligase</keyword>
<keyword evidence="3 7" id="KW-0547">Nucleotide-binding</keyword>
<dbReference type="NCBIfam" id="NF002204">
    <property type="entry name" value="PRK01077.1"/>
    <property type="match status" value="1"/>
</dbReference>
<dbReference type="HAMAP" id="MF_00027">
    <property type="entry name" value="CobB_CbiA"/>
    <property type="match status" value="1"/>
</dbReference>
<dbReference type="InterPro" id="IPR015421">
    <property type="entry name" value="PyrdxlP-dep_Trfase_major"/>
</dbReference>
<comment type="function">
    <text evidence="7">Catalyzes the ATP-dependent amidation of the two carboxylate groups at positions a and c of hydrogenobyrinate, using either L-glutamine or ammonia as the nitrogen source.</text>
</comment>
<evidence type="ECO:0000313" key="12">
    <source>
        <dbReference type="EMBL" id="GAA4404238.1"/>
    </source>
</evidence>
<keyword evidence="7" id="KW-0169">Cobalamin biosynthesis</keyword>
<evidence type="ECO:0000256" key="5">
    <source>
        <dbReference type="ARBA" id="ARBA00022842"/>
    </source>
</evidence>
<feature type="domain" description="CobB/CobQ-like glutamine amidotransferase" evidence="11">
    <location>
        <begin position="283"/>
        <end position="452"/>
    </location>
</feature>
<dbReference type="NCBIfam" id="NF005915">
    <property type="entry name" value="PRK07908.1"/>
    <property type="match status" value="1"/>
</dbReference>
<dbReference type="EC" id="6.3.5.9" evidence="7"/>
<proteinExistence type="inferred from homology"/>
<dbReference type="PROSITE" id="PS00105">
    <property type="entry name" value="AA_TRANSFER_CLASS_1"/>
    <property type="match status" value="1"/>
</dbReference>
<feature type="domain" description="Aminotransferase class I/classII large" evidence="9">
    <location>
        <begin position="524"/>
        <end position="824"/>
    </location>
</feature>
<dbReference type="Gene3D" id="3.40.50.300">
    <property type="entry name" value="P-loop containing nucleotide triphosphate hydrolases"/>
    <property type="match status" value="1"/>
</dbReference>
<reference evidence="13" key="1">
    <citation type="journal article" date="2019" name="Int. J. Syst. Evol. Microbiol.">
        <title>The Global Catalogue of Microorganisms (GCM) 10K type strain sequencing project: providing services to taxonomists for standard genome sequencing and annotation.</title>
        <authorList>
            <consortium name="The Broad Institute Genomics Platform"/>
            <consortium name="The Broad Institute Genome Sequencing Center for Infectious Disease"/>
            <person name="Wu L."/>
            <person name="Ma J."/>
        </authorList>
    </citation>
    <scope>NUCLEOTIDE SEQUENCE [LARGE SCALE GENOMIC DNA]</scope>
    <source>
        <strain evidence="13">JCM 17738</strain>
    </source>
</reference>
<dbReference type="Gene3D" id="3.40.50.880">
    <property type="match status" value="1"/>
</dbReference>
<name>A0ABP8KE98_9MICO</name>
<feature type="region of interest" description="Disordered" evidence="8">
    <location>
        <begin position="392"/>
        <end position="417"/>
    </location>
</feature>
<evidence type="ECO:0000256" key="2">
    <source>
        <dbReference type="ARBA" id="ARBA00022598"/>
    </source>
</evidence>
<comment type="miscellaneous">
    <text evidence="7">The a and c carboxylates of hydrogenobyrinate are activated for nucleophilic attack via formation of a phosphorylated intermediate by ATP. CobB catalyzes first the amidation of the c-carboxylate, and then that of the a-carboxylate.</text>
</comment>
<dbReference type="InterPro" id="IPR015422">
    <property type="entry name" value="PyrdxlP-dep_Trfase_small"/>
</dbReference>
<comment type="domain">
    <text evidence="7">Comprises of two domains. The C-terminal domain contains the binding site for glutamine and catalyzes the hydrolysis of this substrate to glutamate and ammonia. The N-terminal domain is anticipated to bind ATP and hydrogenobyrinate and catalyzes the ultimate synthesis of the diamide product. The ammonia produced via the glutaminase domain is probably translocated to the adjacent domain via a molecular tunnel, where it reacts with an activated intermediate.</text>
</comment>
<gene>
    <name evidence="7" type="primary">cobB</name>
    <name evidence="12" type="ORF">GCM10023153_34610</name>
</gene>
<dbReference type="EMBL" id="BAABFX010000063">
    <property type="protein sequence ID" value="GAA4404238.1"/>
    <property type="molecule type" value="Genomic_DNA"/>
</dbReference>
<comment type="catalytic activity">
    <reaction evidence="7">
        <text>hydrogenobyrinate + 2 L-glutamine + 2 ATP + 2 H2O = hydrogenobyrinate a,c-diamide + 2 L-glutamate + 2 ADP + 2 phosphate + 2 H(+)</text>
        <dbReference type="Rhea" id="RHEA:12544"/>
        <dbReference type="ChEBI" id="CHEBI:15377"/>
        <dbReference type="ChEBI" id="CHEBI:15378"/>
        <dbReference type="ChEBI" id="CHEBI:29985"/>
        <dbReference type="ChEBI" id="CHEBI:30616"/>
        <dbReference type="ChEBI" id="CHEBI:43474"/>
        <dbReference type="ChEBI" id="CHEBI:58359"/>
        <dbReference type="ChEBI" id="CHEBI:77873"/>
        <dbReference type="ChEBI" id="CHEBI:77874"/>
        <dbReference type="ChEBI" id="CHEBI:456216"/>
        <dbReference type="EC" id="6.3.5.9"/>
    </reaction>
</comment>
<evidence type="ECO:0000256" key="1">
    <source>
        <dbReference type="ARBA" id="ARBA00001946"/>
    </source>
</evidence>
<dbReference type="Pfam" id="PF00155">
    <property type="entry name" value="Aminotran_1_2"/>
    <property type="match status" value="1"/>
</dbReference>
<dbReference type="CDD" id="cd00609">
    <property type="entry name" value="AAT_like"/>
    <property type="match status" value="1"/>
</dbReference>
<dbReference type="InterPro" id="IPR002586">
    <property type="entry name" value="CobQ/CobB/MinD/ParA_Nub-bd_dom"/>
</dbReference>
<dbReference type="InterPro" id="IPR004838">
    <property type="entry name" value="NHTrfase_class1_PyrdxlP-BS"/>
</dbReference>
<comment type="pathway">
    <text evidence="7">Cofactor biosynthesis; adenosylcobalamin biosynthesis; cob(II)yrinate a,c-diamide from precorrin-2 (aerobic route): step 9/10.</text>
</comment>
<evidence type="ECO:0000256" key="7">
    <source>
        <dbReference type="HAMAP-Rule" id="MF_00027"/>
    </source>
</evidence>
<keyword evidence="13" id="KW-1185">Reference proteome</keyword>
<evidence type="ECO:0000256" key="8">
    <source>
        <dbReference type="SAM" id="MobiDB-lite"/>
    </source>
</evidence>
<organism evidence="12 13">
    <name type="scientific">Ornithinibacter aureus</name>
    <dbReference type="NCBI Taxonomy" id="622664"/>
    <lineage>
        <taxon>Bacteria</taxon>
        <taxon>Bacillati</taxon>
        <taxon>Actinomycetota</taxon>
        <taxon>Actinomycetes</taxon>
        <taxon>Micrococcales</taxon>
        <taxon>Intrasporangiaceae</taxon>
        <taxon>Ornithinibacter</taxon>
    </lineage>
</organism>
<sequence length="869" mass="90413">MVTPTPLPRVVIAAPASGQGKTTIAVGIMAALSRAGHAVAPAKVGPDYIDPGYHALATGRPGRNLDPWLTSEELIVPLLLHGARTPDPADVAVIEGVMGLFDGRIGTGGFASTAHLATLTRSPVILVADISSAARTIAATLHGLRTFDHCVDVVGVILNKAGSVRHAHEVRSSVEAIGLPVLGVLPRDAGVSAPSRHLGLIPAAERTDAVSALDRLAEQTAELIDLDLLLHLAGCAPDLSATPWSPPSRRAEGVATHDSATTRPVVAVAGGRSFTFRYAETDELLRANGCEPVLFDPALDTSLPPGTSGLYLGGGFPEAHAPALSRNTALTGAVRDAIASGMPTVAECAGLIYLCETLDGHDFVGAVPAQAAMHPRLTLQYRSARTTVDSILGPAGTTSRGHEFHRTRTSPGAGTTAAWEHEEGVEGFTLDPASTGRATLHASYLHTHWAGNPSVPAAFAAAVQSYAAQPPVLGATSTVLPRVERAPALPTTTDPTPSAGLDHHGDAEVGPGLVDFAVNVRVPTPPAWLATTLRDGIGDLAAYPVVDPARTALARRHAVPEDMVLPTSGGAEAFTLIARAIPGRRPLVVHPQFTEPESALRRAGRVPDQHVLSEREGFVLHPDRIPADADLVIIGNPTNPTGVLHPRSTLEALRAPGRVLVIDEAFMDAIVGGADSLISADLDGVIVVRSLTKTWGLAGLRAGYVVGDPSLLRLLAEQQPHWSVSSLAARASVAVCAPAARAEEAELAREAATWRHHLVRGLQSLGLAPVPGAAPFVLVRVGPGVHGSLRERGYAVRRGDSFPGLDHDWVRLAVRDPHTTDGLLRELQSLLGDTAPGGSERSLEQAAPASTAPQRGPVPAAQADRELSA</sequence>
<dbReference type="SUPFAM" id="SSF52540">
    <property type="entry name" value="P-loop containing nucleoside triphosphate hydrolases"/>
    <property type="match status" value="1"/>
</dbReference>
<dbReference type="InterPro" id="IPR004839">
    <property type="entry name" value="Aminotransferase_I/II_large"/>
</dbReference>
<dbReference type="CDD" id="cd03130">
    <property type="entry name" value="GATase1_CobB"/>
    <property type="match status" value="1"/>
</dbReference>
<comment type="similarity">
    <text evidence="7">Belongs to the CobB/CbiA family.</text>
</comment>
<dbReference type="SUPFAM" id="SSF53383">
    <property type="entry name" value="PLP-dependent transferases"/>
    <property type="match status" value="1"/>
</dbReference>
<keyword evidence="6 7" id="KW-0315">Glutamine amidotransferase</keyword>
<dbReference type="InterPro" id="IPR015424">
    <property type="entry name" value="PyrdxlP-dep_Trfase"/>
</dbReference>
<dbReference type="Pfam" id="PF07685">
    <property type="entry name" value="GATase_3"/>
    <property type="match status" value="1"/>
</dbReference>
<dbReference type="InterPro" id="IPR029062">
    <property type="entry name" value="Class_I_gatase-like"/>
</dbReference>
<protein>
    <recommendedName>
        <fullName evidence="7">Hydrogenobyrinate a,c-diamide synthase</fullName>
        <ecNumber evidence="7">6.3.5.9</ecNumber>
    </recommendedName>
    <alternativeName>
        <fullName evidence="7">Hydrogenobyrinic acid a,c-diamide synthase</fullName>
    </alternativeName>
</protein>
<feature type="domain" description="CobQ/CobB/MinD/ParA nucleotide binding" evidence="10">
    <location>
        <begin position="10"/>
        <end position="198"/>
    </location>
</feature>
<keyword evidence="4 7" id="KW-0067">ATP-binding</keyword>
<accession>A0ABP8KE98</accession>
<dbReference type="InterPro" id="IPR027417">
    <property type="entry name" value="P-loop_NTPase"/>
</dbReference>
<evidence type="ECO:0000313" key="13">
    <source>
        <dbReference type="Proteomes" id="UP001500390"/>
    </source>
</evidence>
<comment type="caution">
    <text evidence="12">The sequence shown here is derived from an EMBL/GenBank/DDBJ whole genome shotgun (WGS) entry which is preliminary data.</text>
</comment>
<dbReference type="Gene3D" id="3.90.1150.10">
    <property type="entry name" value="Aspartate Aminotransferase, domain 1"/>
    <property type="match status" value="1"/>
</dbReference>
<dbReference type="PROSITE" id="PS51274">
    <property type="entry name" value="GATASE_COBBQ"/>
    <property type="match status" value="1"/>
</dbReference>
<dbReference type="SUPFAM" id="SSF52317">
    <property type="entry name" value="Class I glutamine amidotransferase-like"/>
    <property type="match status" value="1"/>
</dbReference>
<feature type="region of interest" description="Disordered" evidence="8">
    <location>
        <begin position="832"/>
        <end position="869"/>
    </location>
</feature>
<dbReference type="InterPro" id="IPR004484">
    <property type="entry name" value="CbiA/CobB_synth"/>
</dbReference>
<dbReference type="Pfam" id="PF01656">
    <property type="entry name" value="CbiA"/>
    <property type="match status" value="1"/>
</dbReference>
<dbReference type="PANTHER" id="PTHR43873:SF1">
    <property type="entry name" value="COBYRINATE A,C-DIAMIDE SYNTHASE"/>
    <property type="match status" value="1"/>
</dbReference>
<evidence type="ECO:0000259" key="11">
    <source>
        <dbReference type="Pfam" id="PF07685"/>
    </source>
</evidence>
<dbReference type="Gene3D" id="3.40.640.10">
    <property type="entry name" value="Type I PLP-dependent aspartate aminotransferase-like (Major domain)"/>
    <property type="match status" value="1"/>
</dbReference>
<keyword evidence="5 7" id="KW-0460">Magnesium</keyword>
<dbReference type="PANTHER" id="PTHR43873">
    <property type="entry name" value="COBYRINATE A,C-DIAMIDE SYNTHASE"/>
    <property type="match status" value="1"/>
</dbReference>
<evidence type="ECO:0000259" key="10">
    <source>
        <dbReference type="Pfam" id="PF01656"/>
    </source>
</evidence>
<dbReference type="CDD" id="cd05388">
    <property type="entry name" value="CobB_N"/>
    <property type="match status" value="1"/>
</dbReference>
<dbReference type="NCBIfam" id="TIGR00379">
    <property type="entry name" value="cobB"/>
    <property type="match status" value="1"/>
</dbReference>
<feature type="active site" description="Nucleophile" evidence="7">
    <location>
        <position position="348"/>
    </location>
</feature>
<evidence type="ECO:0000256" key="4">
    <source>
        <dbReference type="ARBA" id="ARBA00022840"/>
    </source>
</evidence>
<evidence type="ECO:0000256" key="6">
    <source>
        <dbReference type="ARBA" id="ARBA00022962"/>
    </source>
</evidence>
<dbReference type="InterPro" id="IPR011698">
    <property type="entry name" value="GATase_3"/>
</dbReference>